<dbReference type="InterPro" id="IPR001810">
    <property type="entry name" value="F-box_dom"/>
</dbReference>
<name>A0A0C3A6Q3_9AGAM</name>
<keyword evidence="3" id="KW-1185">Reference proteome</keyword>
<dbReference type="InterPro" id="IPR032675">
    <property type="entry name" value="LRR_dom_sf"/>
</dbReference>
<gene>
    <name evidence="2" type="ORF">SCLCIDRAFT_16319</name>
</gene>
<feature type="domain" description="F-box" evidence="1">
    <location>
        <begin position="5"/>
        <end position="49"/>
    </location>
</feature>
<dbReference type="STRING" id="1036808.A0A0C3A6Q3"/>
<dbReference type="AlphaFoldDB" id="A0A0C3A6Q3"/>
<dbReference type="HOGENOM" id="CLU_017901_0_0_1"/>
<reference evidence="2 3" key="1">
    <citation type="submission" date="2014-04" db="EMBL/GenBank/DDBJ databases">
        <authorList>
            <consortium name="DOE Joint Genome Institute"/>
            <person name="Kuo A."/>
            <person name="Kohler A."/>
            <person name="Nagy L.G."/>
            <person name="Floudas D."/>
            <person name="Copeland A."/>
            <person name="Barry K.W."/>
            <person name="Cichocki N."/>
            <person name="Veneault-Fourrey C."/>
            <person name="LaButti K."/>
            <person name="Lindquist E.A."/>
            <person name="Lipzen A."/>
            <person name="Lundell T."/>
            <person name="Morin E."/>
            <person name="Murat C."/>
            <person name="Sun H."/>
            <person name="Tunlid A."/>
            <person name="Henrissat B."/>
            <person name="Grigoriev I.V."/>
            <person name="Hibbett D.S."/>
            <person name="Martin F."/>
            <person name="Nordberg H.P."/>
            <person name="Cantor M.N."/>
            <person name="Hua S.X."/>
        </authorList>
    </citation>
    <scope>NUCLEOTIDE SEQUENCE [LARGE SCALE GENOMIC DNA]</scope>
    <source>
        <strain evidence="2 3">Foug A</strain>
    </source>
</reference>
<organism evidence="2 3">
    <name type="scientific">Scleroderma citrinum Foug A</name>
    <dbReference type="NCBI Taxonomy" id="1036808"/>
    <lineage>
        <taxon>Eukaryota</taxon>
        <taxon>Fungi</taxon>
        <taxon>Dikarya</taxon>
        <taxon>Basidiomycota</taxon>
        <taxon>Agaricomycotina</taxon>
        <taxon>Agaricomycetes</taxon>
        <taxon>Agaricomycetidae</taxon>
        <taxon>Boletales</taxon>
        <taxon>Sclerodermatineae</taxon>
        <taxon>Sclerodermataceae</taxon>
        <taxon>Scleroderma</taxon>
    </lineage>
</organism>
<dbReference type="OrthoDB" id="2585512at2759"/>
<proteinExistence type="predicted"/>
<evidence type="ECO:0000313" key="3">
    <source>
        <dbReference type="Proteomes" id="UP000053989"/>
    </source>
</evidence>
<accession>A0A0C3A6Q3</accession>
<dbReference type="InParanoid" id="A0A0C3A6Q3"/>
<sequence>MARLLDIPLELLSTIFDFVLKPSHLAALCLVSKAFNTFATPVLYRCVHILPWHKDAKLKLVSLLQTLTDCPHLAVHVRKLEIRDFPKGHSSYSYLLGLCVEGIKNCINIKSCIWTRDGSLHTDILESLCSDCPQLEELEINGSSGSYDPAVLPRFQKLKNISLIMPSTPVLDALPAWMSATRATLRSLTIICKTSTHVTDAFLESLSPHLTDLELLFVVGCPKVTHRGIGALVSGNHEGLLTLNLEGLSQSFDMSTFKNVCHHTQAFRRLRSITLTVDTHMPVVDWTQNIDRLLGTAPLEVFQLYFTNALGDTPIPDDFWRSIATTHGSRLKCFSVHRMQLSLAVLRSICSQCPRLEQLFVVLRQGDLTAAAPLLALAENLCTLHIIISGGPQMSLATMMETALFLTLRCSSTLTQIGCNTRVWQVQRTVYVDENGKKYTSPTLAPRENPEIPEQFLVIRA</sequence>
<dbReference type="Pfam" id="PF12937">
    <property type="entry name" value="F-box-like"/>
    <property type="match status" value="1"/>
</dbReference>
<protein>
    <recommendedName>
        <fullName evidence="1">F-box domain-containing protein</fullName>
    </recommendedName>
</protein>
<dbReference type="EMBL" id="KN822061">
    <property type="protein sequence ID" value="KIM60492.1"/>
    <property type="molecule type" value="Genomic_DNA"/>
</dbReference>
<dbReference type="Gene3D" id="3.80.10.10">
    <property type="entry name" value="Ribonuclease Inhibitor"/>
    <property type="match status" value="1"/>
</dbReference>
<evidence type="ECO:0000259" key="1">
    <source>
        <dbReference type="Pfam" id="PF12937"/>
    </source>
</evidence>
<dbReference type="Proteomes" id="UP000053989">
    <property type="component" value="Unassembled WGS sequence"/>
</dbReference>
<reference evidence="3" key="2">
    <citation type="submission" date="2015-01" db="EMBL/GenBank/DDBJ databases">
        <title>Evolutionary Origins and Diversification of the Mycorrhizal Mutualists.</title>
        <authorList>
            <consortium name="DOE Joint Genome Institute"/>
            <consortium name="Mycorrhizal Genomics Consortium"/>
            <person name="Kohler A."/>
            <person name="Kuo A."/>
            <person name="Nagy L.G."/>
            <person name="Floudas D."/>
            <person name="Copeland A."/>
            <person name="Barry K.W."/>
            <person name="Cichocki N."/>
            <person name="Veneault-Fourrey C."/>
            <person name="LaButti K."/>
            <person name="Lindquist E.A."/>
            <person name="Lipzen A."/>
            <person name="Lundell T."/>
            <person name="Morin E."/>
            <person name="Murat C."/>
            <person name="Riley R."/>
            <person name="Ohm R."/>
            <person name="Sun H."/>
            <person name="Tunlid A."/>
            <person name="Henrissat B."/>
            <person name="Grigoriev I.V."/>
            <person name="Hibbett D.S."/>
            <person name="Martin F."/>
        </authorList>
    </citation>
    <scope>NUCLEOTIDE SEQUENCE [LARGE SCALE GENOMIC DNA]</scope>
    <source>
        <strain evidence="3">Foug A</strain>
    </source>
</reference>
<evidence type="ECO:0000313" key="2">
    <source>
        <dbReference type="EMBL" id="KIM60492.1"/>
    </source>
</evidence>
<dbReference type="SUPFAM" id="SSF52047">
    <property type="entry name" value="RNI-like"/>
    <property type="match status" value="1"/>
</dbReference>